<dbReference type="RefSeq" id="WP_339589219.1">
    <property type="nucleotide sequence ID" value="NZ_JBBHJZ010000006.1"/>
</dbReference>
<keyword evidence="6 7" id="KW-0411">Iron-sulfur</keyword>
<proteinExistence type="inferred from homology"/>
<dbReference type="SUPFAM" id="SSF57652">
    <property type="entry name" value="HIPIP (high potential iron protein)"/>
    <property type="match status" value="1"/>
</dbReference>
<keyword evidence="2 7" id="KW-0004">4Fe-4S</keyword>
<dbReference type="EMBL" id="JBBHJZ010000006">
    <property type="protein sequence ID" value="MEJ5979283.1"/>
    <property type="molecule type" value="Genomic_DNA"/>
</dbReference>
<keyword evidence="11" id="KW-1185">Reference proteome</keyword>
<protein>
    <recommendedName>
        <fullName evidence="7">High-potential iron-sulfur protein</fullName>
        <shortName evidence="7">HiPIP</shortName>
    </recommendedName>
</protein>
<comment type="subunit">
    <text evidence="7">Homodimer.</text>
</comment>
<evidence type="ECO:0000256" key="3">
    <source>
        <dbReference type="ARBA" id="ARBA00022723"/>
    </source>
</evidence>
<dbReference type="InterPro" id="IPR036369">
    <property type="entry name" value="HIPIP_sf"/>
</dbReference>
<evidence type="ECO:0000256" key="7">
    <source>
        <dbReference type="RuleBase" id="RU000620"/>
    </source>
</evidence>
<comment type="caution">
    <text evidence="10">The sequence shown here is derived from an EMBL/GenBank/DDBJ whole genome shotgun (WGS) entry which is preliminary data.</text>
</comment>
<comment type="function">
    <text evidence="7">Specific class of high-redox-potential 4Fe-4S ferredoxins. Functions in anaerobic electron transport in most purple and in some other photosynthetic bacteria and in at least one genus (Paracoccus) of halophilic, denitrifying bacteria.</text>
</comment>
<feature type="chain" id="PRO_5046591765" description="High-potential iron-sulfur protein" evidence="8">
    <location>
        <begin position="28"/>
        <end position="100"/>
    </location>
</feature>
<dbReference type="PROSITE" id="PS51373">
    <property type="entry name" value="HIPIP"/>
    <property type="match status" value="1"/>
</dbReference>
<feature type="domain" description="High potential iron-sulfur proteins family profile" evidence="9">
    <location>
        <begin position="24"/>
        <end position="100"/>
    </location>
</feature>
<dbReference type="Gene3D" id="4.10.490.10">
    <property type="entry name" value="High potential iron-sulphur protein"/>
    <property type="match status" value="1"/>
</dbReference>
<evidence type="ECO:0000256" key="6">
    <source>
        <dbReference type="ARBA" id="ARBA00023014"/>
    </source>
</evidence>
<dbReference type="Proteomes" id="UP001361239">
    <property type="component" value="Unassembled WGS sequence"/>
</dbReference>
<accession>A0ABU8S225</accession>
<comment type="similarity">
    <text evidence="7">Belongs to the high-potential iron-sulfur protein (HiPIP) family.</text>
</comment>
<evidence type="ECO:0000256" key="2">
    <source>
        <dbReference type="ARBA" id="ARBA00022485"/>
    </source>
</evidence>
<dbReference type="InterPro" id="IPR006311">
    <property type="entry name" value="TAT_signal"/>
</dbReference>
<organism evidence="10 11">
    <name type="scientific">Novosphingobium anseongense</name>
    <dbReference type="NCBI Taxonomy" id="3133436"/>
    <lineage>
        <taxon>Bacteria</taxon>
        <taxon>Pseudomonadati</taxon>
        <taxon>Pseudomonadota</taxon>
        <taxon>Alphaproteobacteria</taxon>
        <taxon>Sphingomonadales</taxon>
        <taxon>Sphingomonadaceae</taxon>
        <taxon>Novosphingobium</taxon>
    </lineage>
</organism>
<evidence type="ECO:0000256" key="4">
    <source>
        <dbReference type="ARBA" id="ARBA00022982"/>
    </source>
</evidence>
<evidence type="ECO:0000259" key="9">
    <source>
        <dbReference type="PROSITE" id="PS51373"/>
    </source>
</evidence>
<evidence type="ECO:0000256" key="5">
    <source>
        <dbReference type="ARBA" id="ARBA00023004"/>
    </source>
</evidence>
<keyword evidence="8" id="KW-0732">Signal</keyword>
<dbReference type="Pfam" id="PF01355">
    <property type="entry name" value="HIPIP"/>
    <property type="match status" value="1"/>
</dbReference>
<keyword evidence="3 7" id="KW-0479">Metal-binding</keyword>
<evidence type="ECO:0000256" key="8">
    <source>
        <dbReference type="SAM" id="SignalP"/>
    </source>
</evidence>
<evidence type="ECO:0000313" key="11">
    <source>
        <dbReference type="Proteomes" id="UP001361239"/>
    </source>
</evidence>
<name>A0ABU8S225_9SPHN</name>
<keyword evidence="1 7" id="KW-0813">Transport</keyword>
<evidence type="ECO:0000256" key="1">
    <source>
        <dbReference type="ARBA" id="ARBA00022448"/>
    </source>
</evidence>
<feature type="signal peptide" evidence="8">
    <location>
        <begin position="1"/>
        <end position="27"/>
    </location>
</feature>
<sequence length="100" mass="10232">MDRSRRSFLALAATTPLALVAGGAALASDVACDDPASLPLSLRNRRKSLGFVEVSPDAARRCGLCAFFERKQGECGTCQLLSGGPVTAAGLCNSFAAKAG</sequence>
<dbReference type="InterPro" id="IPR000170">
    <property type="entry name" value="High_potential_FeS_prot"/>
</dbReference>
<reference evidence="10 11" key="1">
    <citation type="submission" date="2024-03" db="EMBL/GenBank/DDBJ databases">
        <authorList>
            <person name="Jo J.-H."/>
        </authorList>
    </citation>
    <scope>NUCLEOTIDE SEQUENCE [LARGE SCALE GENOMIC DNA]</scope>
    <source>
        <strain evidence="10 11">PS1R-30</strain>
    </source>
</reference>
<keyword evidence="4 7" id="KW-0249">Electron transport</keyword>
<keyword evidence="5 7" id="KW-0408">Iron</keyword>
<dbReference type="PROSITE" id="PS51318">
    <property type="entry name" value="TAT"/>
    <property type="match status" value="1"/>
</dbReference>
<gene>
    <name evidence="10" type="ORF">WG901_21700</name>
</gene>
<evidence type="ECO:0000313" key="10">
    <source>
        <dbReference type="EMBL" id="MEJ5979283.1"/>
    </source>
</evidence>